<keyword evidence="4" id="KW-1185">Reference proteome</keyword>
<dbReference type="AlphaFoldDB" id="A0A918AUV9"/>
<evidence type="ECO:0000259" key="2">
    <source>
        <dbReference type="Pfam" id="PF01370"/>
    </source>
</evidence>
<reference evidence="3" key="2">
    <citation type="submission" date="2020-09" db="EMBL/GenBank/DDBJ databases">
        <authorList>
            <person name="Sun Q."/>
            <person name="Ohkuma M."/>
        </authorList>
    </citation>
    <scope>NUCLEOTIDE SEQUENCE</scope>
    <source>
        <strain evidence="3">JCM 3313</strain>
    </source>
</reference>
<protein>
    <submittedName>
        <fullName evidence="3">Epimerase</fullName>
    </submittedName>
</protein>
<dbReference type="Gene3D" id="3.40.50.720">
    <property type="entry name" value="NAD(P)-binding Rossmann-like Domain"/>
    <property type="match status" value="1"/>
</dbReference>
<reference evidence="3" key="1">
    <citation type="journal article" date="2014" name="Int. J. Syst. Evol. Microbiol.">
        <title>Complete genome sequence of Corynebacterium casei LMG S-19264T (=DSM 44701T), isolated from a smear-ripened cheese.</title>
        <authorList>
            <consortium name="US DOE Joint Genome Institute (JGI-PGF)"/>
            <person name="Walter F."/>
            <person name="Albersmeier A."/>
            <person name="Kalinowski J."/>
            <person name="Ruckert C."/>
        </authorList>
    </citation>
    <scope>NUCLEOTIDE SEQUENCE</scope>
    <source>
        <strain evidence="3">JCM 3313</strain>
    </source>
</reference>
<organism evidence="3 4">
    <name type="scientific">Saccharothrix coeruleofusca</name>
    <dbReference type="NCBI Taxonomy" id="33919"/>
    <lineage>
        <taxon>Bacteria</taxon>
        <taxon>Bacillati</taxon>
        <taxon>Actinomycetota</taxon>
        <taxon>Actinomycetes</taxon>
        <taxon>Pseudonocardiales</taxon>
        <taxon>Pseudonocardiaceae</taxon>
        <taxon>Saccharothrix</taxon>
    </lineage>
</organism>
<name>A0A918AUV9_9PSEU</name>
<accession>A0A918AUV9</accession>
<dbReference type="SUPFAM" id="SSF51735">
    <property type="entry name" value="NAD(P)-binding Rossmann-fold domains"/>
    <property type="match status" value="1"/>
</dbReference>
<gene>
    <name evidence="3" type="ORF">GCM10010185_54570</name>
</gene>
<dbReference type="InterPro" id="IPR036291">
    <property type="entry name" value="NAD(P)-bd_dom_sf"/>
</dbReference>
<dbReference type="EMBL" id="BMRG01000014">
    <property type="protein sequence ID" value="GGP74119.1"/>
    <property type="molecule type" value="Genomic_DNA"/>
</dbReference>
<evidence type="ECO:0000256" key="1">
    <source>
        <dbReference type="ARBA" id="ARBA00007637"/>
    </source>
</evidence>
<evidence type="ECO:0000313" key="3">
    <source>
        <dbReference type="EMBL" id="GGP74119.1"/>
    </source>
</evidence>
<dbReference type="Pfam" id="PF01370">
    <property type="entry name" value="Epimerase"/>
    <property type="match status" value="1"/>
</dbReference>
<feature type="domain" description="NAD-dependent epimerase/dehydratase" evidence="2">
    <location>
        <begin position="31"/>
        <end position="194"/>
    </location>
</feature>
<sequence>MSAPGGNWGFRTGVNDFWGEDHGRKTIGKTILVTGGTGFIGGAALRALADSEPGTNIRVLSRQPLPESLRTGEVLHVHGDLTDPSSLRGVCEGVSTVLHLASHVGRDPELCDVVNRHGTTALLADARRHGVSRVAYMSTTAVYGHGVHRGLTETGVNPLPVSPASRSRLFAEQAVRGFGGIVLRPHLVYGVGDVWFIPTLLRLLNRVPSWIQDGAARVSVVCVDMLGEVLSGLTRIPWRGGETYHVSHPRSTSFRSIVRTVCSTLRLDLPSRSLPVAEHREISRGMMPELTDHQHELLASDHWYDSSRIWRKVRQCPGPGFSSRFARAADWYRDLLPIG</sequence>
<comment type="caution">
    <text evidence="3">The sequence shown here is derived from an EMBL/GenBank/DDBJ whole genome shotgun (WGS) entry which is preliminary data.</text>
</comment>
<dbReference type="InterPro" id="IPR001509">
    <property type="entry name" value="Epimerase_deHydtase"/>
</dbReference>
<evidence type="ECO:0000313" key="4">
    <source>
        <dbReference type="Proteomes" id="UP000639606"/>
    </source>
</evidence>
<dbReference type="PANTHER" id="PTHR43000">
    <property type="entry name" value="DTDP-D-GLUCOSE 4,6-DEHYDRATASE-RELATED"/>
    <property type="match status" value="1"/>
</dbReference>
<dbReference type="Proteomes" id="UP000639606">
    <property type="component" value="Unassembled WGS sequence"/>
</dbReference>
<comment type="similarity">
    <text evidence="1">Belongs to the NAD(P)-dependent epimerase/dehydratase family.</text>
</comment>
<proteinExistence type="inferred from homology"/>